<keyword evidence="2" id="KW-1185">Reference proteome</keyword>
<dbReference type="Proteomes" id="UP000740830">
    <property type="component" value="Unassembled WGS sequence"/>
</dbReference>
<dbReference type="EMBL" id="JAHLDG010000026">
    <property type="protein sequence ID" value="MBU3220969.1"/>
    <property type="molecule type" value="Genomic_DNA"/>
</dbReference>
<protein>
    <recommendedName>
        <fullName evidence="3">Replication initiator protein A</fullName>
    </recommendedName>
</protein>
<gene>
    <name evidence="1" type="ORF">KPL27_12875</name>
</gene>
<name>A0ABS6C636_9CLOT</name>
<organism evidence="1 2">
    <name type="scientific">Clostridium algidicarnis</name>
    <dbReference type="NCBI Taxonomy" id="37659"/>
    <lineage>
        <taxon>Bacteria</taxon>
        <taxon>Bacillati</taxon>
        <taxon>Bacillota</taxon>
        <taxon>Clostridia</taxon>
        <taxon>Eubacteriales</taxon>
        <taxon>Clostridiaceae</taxon>
        <taxon>Clostridium</taxon>
    </lineage>
</organism>
<evidence type="ECO:0000313" key="2">
    <source>
        <dbReference type="Proteomes" id="UP000740830"/>
    </source>
</evidence>
<comment type="caution">
    <text evidence="1">The sequence shown here is derived from an EMBL/GenBank/DDBJ whole genome shotgun (WGS) entry which is preliminary data.</text>
</comment>
<accession>A0ABS6C636</accession>
<evidence type="ECO:0008006" key="3">
    <source>
        <dbReference type="Google" id="ProtNLM"/>
    </source>
</evidence>
<reference evidence="1 2" key="1">
    <citation type="submission" date="2021-06" db="EMBL/GenBank/DDBJ databases">
        <title>Clostridia strains as spoilage organisms.</title>
        <authorList>
            <person name="Wambui J."/>
            <person name="Stephan R."/>
            <person name="Stevens M.J.A."/>
        </authorList>
    </citation>
    <scope>NUCLEOTIDE SEQUENCE [LARGE SCALE GENOMIC DNA]</scope>
    <source>
        <strain evidence="1 2">CM013</strain>
    </source>
</reference>
<proteinExistence type="predicted"/>
<evidence type="ECO:0000313" key="1">
    <source>
        <dbReference type="EMBL" id="MBU3220969.1"/>
    </source>
</evidence>
<dbReference type="RefSeq" id="WP_216132800.1">
    <property type="nucleotide sequence ID" value="NZ_JAHLDG010000026.1"/>
</dbReference>
<sequence>MINESKIKTKSLQVGFWQDNFVIELPLEEKSFYIYLLSNLRTNQCGIYNFSLTLSEVELGLSNERIRELICKFTDYGKII</sequence>